<feature type="coiled-coil region" evidence="1">
    <location>
        <begin position="224"/>
        <end position="258"/>
    </location>
</feature>
<protein>
    <recommendedName>
        <fullName evidence="4">DUF1269 domain-containing protein</fullName>
    </recommendedName>
</protein>
<dbReference type="OrthoDB" id="1779644at2"/>
<proteinExistence type="predicted"/>
<keyword evidence="3" id="KW-1185">Reference proteome</keyword>
<gene>
    <name evidence="2" type="ORF">FOE78_11695</name>
</gene>
<reference evidence="2 3" key="1">
    <citation type="submission" date="2019-07" db="EMBL/GenBank/DDBJ databases">
        <title>Microlunatus dokdonensis sp. nov. isolated from the rhizospheric soil of the wild plant Elymus tsukushiensis.</title>
        <authorList>
            <person name="Ghim S.-Y."/>
            <person name="Hwang Y.-J."/>
            <person name="Son J.-S."/>
            <person name="Shin J.-H."/>
        </authorList>
    </citation>
    <scope>NUCLEOTIDE SEQUENCE [LARGE SCALE GENOMIC DNA]</scope>
    <source>
        <strain evidence="2 3">KUDC0627</strain>
    </source>
</reference>
<dbReference type="EMBL" id="CP041692">
    <property type="protein sequence ID" value="QDP96478.1"/>
    <property type="molecule type" value="Genomic_DNA"/>
</dbReference>
<dbReference type="KEGG" id="mik:FOE78_11695"/>
<evidence type="ECO:0000313" key="2">
    <source>
        <dbReference type="EMBL" id="QDP96478.1"/>
    </source>
</evidence>
<accession>A0A516PZ88</accession>
<dbReference type="Proteomes" id="UP000319263">
    <property type="component" value="Chromosome"/>
</dbReference>
<sequence length="266" mass="27489">MKFEDVGPLQVLVVGFDSDAEFSGAIVEELERLITSGTIRVIDLRFLTRVDDDTITEVDLDSLDDEERAGFGQVIDSLREIGGREGAQVGDSASFGPADIDRFVSEIEVGQSVGILLFEHTWATQLKSAIRDVGGTMIAQGLLTPEAALMVGEEVAAIAEAEATIELAAAVSGAAMLDAAAAIADAEDIKAAAAIDAIRALIASEVISDIAATDALESLVDAELISAEAVSAAAEEVLAKAEETEQALDALAAAAEADAQTEDAKA</sequence>
<name>A0A516PZ88_9ACTN</name>
<evidence type="ECO:0000256" key="1">
    <source>
        <dbReference type="SAM" id="Coils"/>
    </source>
</evidence>
<evidence type="ECO:0000313" key="3">
    <source>
        <dbReference type="Proteomes" id="UP000319263"/>
    </source>
</evidence>
<keyword evidence="1" id="KW-0175">Coiled coil</keyword>
<dbReference type="RefSeq" id="WP_143986441.1">
    <property type="nucleotide sequence ID" value="NZ_CP041692.1"/>
</dbReference>
<organism evidence="2 3">
    <name type="scientific">Microlunatus elymi</name>
    <dbReference type="NCBI Taxonomy" id="2596828"/>
    <lineage>
        <taxon>Bacteria</taxon>
        <taxon>Bacillati</taxon>
        <taxon>Actinomycetota</taxon>
        <taxon>Actinomycetes</taxon>
        <taxon>Propionibacteriales</taxon>
        <taxon>Propionibacteriaceae</taxon>
        <taxon>Microlunatus</taxon>
    </lineage>
</organism>
<evidence type="ECO:0008006" key="4">
    <source>
        <dbReference type="Google" id="ProtNLM"/>
    </source>
</evidence>
<dbReference type="AlphaFoldDB" id="A0A516PZ88"/>